<organism evidence="1 2">
    <name type="scientific">Flavobacterium saccharophilum</name>
    <dbReference type="NCBI Taxonomy" id="29534"/>
    <lineage>
        <taxon>Bacteria</taxon>
        <taxon>Pseudomonadati</taxon>
        <taxon>Bacteroidota</taxon>
        <taxon>Flavobacteriia</taxon>
        <taxon>Flavobacteriales</taxon>
        <taxon>Flavobacteriaceae</taxon>
        <taxon>Flavobacterium</taxon>
    </lineage>
</organism>
<reference evidence="2" key="1">
    <citation type="submission" date="2016-11" db="EMBL/GenBank/DDBJ databases">
        <authorList>
            <person name="Varghese N."/>
            <person name="Submissions S."/>
        </authorList>
    </citation>
    <scope>NUCLEOTIDE SEQUENCE [LARGE SCALE GENOMIC DNA]</scope>
    <source>
        <strain evidence="2">DSM 1811</strain>
    </source>
</reference>
<name>A0A1M7LZU8_9FLAO</name>
<evidence type="ECO:0000313" key="2">
    <source>
        <dbReference type="Proteomes" id="UP000184121"/>
    </source>
</evidence>
<dbReference type="AlphaFoldDB" id="A0A1M7LZU8"/>
<proteinExistence type="predicted"/>
<protein>
    <submittedName>
        <fullName evidence="1">Uncharacterized protein</fullName>
    </submittedName>
</protein>
<keyword evidence="2" id="KW-1185">Reference proteome</keyword>
<accession>A0A1M7LZU8</accession>
<dbReference type="STRING" id="29534.SAMN05444366_4268"/>
<dbReference type="EMBL" id="FRBY01000007">
    <property type="protein sequence ID" value="SHM83826.1"/>
    <property type="molecule type" value="Genomic_DNA"/>
</dbReference>
<evidence type="ECO:0000313" key="1">
    <source>
        <dbReference type="EMBL" id="SHM83826.1"/>
    </source>
</evidence>
<gene>
    <name evidence="1" type="ORF">SAMN05444366_4268</name>
</gene>
<dbReference type="Proteomes" id="UP000184121">
    <property type="component" value="Unassembled WGS sequence"/>
</dbReference>
<sequence length="77" mass="8820">MKGFALQHKKETLYNSHNGCISGFLRDLEEIKKAFTEMKWYHFAVNALLQYCICYSGRNTVKTDPTFGVLSAKICPL</sequence>